<proteinExistence type="predicted"/>
<comment type="caution">
    <text evidence="1">The sequence shown here is derived from an EMBL/GenBank/DDBJ whole genome shotgun (WGS) entry which is preliminary data.</text>
</comment>
<dbReference type="EMBL" id="JAIWYP010000014">
    <property type="protein sequence ID" value="KAH3712056.1"/>
    <property type="molecule type" value="Genomic_DNA"/>
</dbReference>
<evidence type="ECO:0000313" key="2">
    <source>
        <dbReference type="Proteomes" id="UP000828390"/>
    </source>
</evidence>
<organism evidence="1 2">
    <name type="scientific">Dreissena polymorpha</name>
    <name type="common">Zebra mussel</name>
    <name type="synonym">Mytilus polymorpha</name>
    <dbReference type="NCBI Taxonomy" id="45954"/>
    <lineage>
        <taxon>Eukaryota</taxon>
        <taxon>Metazoa</taxon>
        <taxon>Spiralia</taxon>
        <taxon>Lophotrochozoa</taxon>
        <taxon>Mollusca</taxon>
        <taxon>Bivalvia</taxon>
        <taxon>Autobranchia</taxon>
        <taxon>Heteroconchia</taxon>
        <taxon>Euheterodonta</taxon>
        <taxon>Imparidentia</taxon>
        <taxon>Neoheterodontei</taxon>
        <taxon>Myida</taxon>
        <taxon>Dreissenoidea</taxon>
        <taxon>Dreissenidae</taxon>
        <taxon>Dreissena</taxon>
    </lineage>
</organism>
<accession>A0A9D3Z768</accession>
<dbReference type="AlphaFoldDB" id="A0A9D3Z768"/>
<gene>
    <name evidence="1" type="ORF">DPMN_071733</name>
</gene>
<reference evidence="1" key="1">
    <citation type="journal article" date="2019" name="bioRxiv">
        <title>The Genome of the Zebra Mussel, Dreissena polymorpha: A Resource for Invasive Species Research.</title>
        <authorList>
            <person name="McCartney M.A."/>
            <person name="Auch B."/>
            <person name="Kono T."/>
            <person name="Mallez S."/>
            <person name="Zhang Y."/>
            <person name="Obille A."/>
            <person name="Becker A."/>
            <person name="Abrahante J.E."/>
            <person name="Garbe J."/>
            <person name="Badalamenti J.P."/>
            <person name="Herman A."/>
            <person name="Mangelson H."/>
            <person name="Liachko I."/>
            <person name="Sullivan S."/>
            <person name="Sone E.D."/>
            <person name="Koren S."/>
            <person name="Silverstein K.A.T."/>
            <person name="Beckman K.B."/>
            <person name="Gohl D.M."/>
        </authorList>
    </citation>
    <scope>NUCLEOTIDE SEQUENCE</scope>
    <source>
        <strain evidence="1">Duluth1</strain>
        <tissue evidence="1">Whole animal</tissue>
    </source>
</reference>
<name>A0A9D3Z768_DREPO</name>
<protein>
    <submittedName>
        <fullName evidence="1">Uncharacterized protein</fullName>
    </submittedName>
</protein>
<keyword evidence="2" id="KW-1185">Reference proteome</keyword>
<reference evidence="1" key="2">
    <citation type="submission" date="2020-11" db="EMBL/GenBank/DDBJ databases">
        <authorList>
            <person name="McCartney M.A."/>
            <person name="Auch B."/>
            <person name="Kono T."/>
            <person name="Mallez S."/>
            <person name="Becker A."/>
            <person name="Gohl D.M."/>
            <person name="Silverstein K.A.T."/>
            <person name="Koren S."/>
            <person name="Bechman K.B."/>
            <person name="Herman A."/>
            <person name="Abrahante J.E."/>
            <person name="Garbe J."/>
        </authorList>
    </citation>
    <scope>NUCLEOTIDE SEQUENCE</scope>
    <source>
        <strain evidence="1">Duluth1</strain>
        <tissue evidence="1">Whole animal</tissue>
    </source>
</reference>
<evidence type="ECO:0000313" key="1">
    <source>
        <dbReference type="EMBL" id="KAH3712056.1"/>
    </source>
</evidence>
<sequence length="87" mass="9720">MEETVSSIAESTNTTFETTTTSAMSLLQEDSFDITRPERQLPSEDMENTLHDATVMDITPTAPVTYTIVDSGTDRHLKILFHIPPTF</sequence>
<dbReference type="Proteomes" id="UP000828390">
    <property type="component" value="Unassembled WGS sequence"/>
</dbReference>